<comment type="caution">
    <text evidence="2">The sequence shown here is derived from an EMBL/GenBank/DDBJ whole genome shotgun (WGS) entry which is preliminary data.</text>
</comment>
<evidence type="ECO:0000256" key="1">
    <source>
        <dbReference type="SAM" id="Phobius"/>
    </source>
</evidence>
<accession>A0A9W9ZSL6</accession>
<evidence type="ECO:0000313" key="3">
    <source>
        <dbReference type="Proteomes" id="UP001163046"/>
    </source>
</evidence>
<dbReference type="Proteomes" id="UP001163046">
    <property type="component" value="Unassembled WGS sequence"/>
</dbReference>
<dbReference type="AlphaFoldDB" id="A0A9W9ZSL6"/>
<name>A0A9W9ZSL6_9CNID</name>
<feature type="transmembrane region" description="Helical" evidence="1">
    <location>
        <begin position="38"/>
        <end position="59"/>
    </location>
</feature>
<gene>
    <name evidence="2" type="ORF">OS493_004045</name>
</gene>
<keyword evidence="1" id="KW-0812">Transmembrane</keyword>
<organism evidence="2 3">
    <name type="scientific">Desmophyllum pertusum</name>
    <dbReference type="NCBI Taxonomy" id="174260"/>
    <lineage>
        <taxon>Eukaryota</taxon>
        <taxon>Metazoa</taxon>
        <taxon>Cnidaria</taxon>
        <taxon>Anthozoa</taxon>
        <taxon>Hexacorallia</taxon>
        <taxon>Scleractinia</taxon>
        <taxon>Caryophylliina</taxon>
        <taxon>Caryophylliidae</taxon>
        <taxon>Desmophyllum</taxon>
    </lineage>
</organism>
<keyword evidence="1" id="KW-1133">Transmembrane helix</keyword>
<protein>
    <submittedName>
        <fullName evidence="2">Uncharacterized protein</fullName>
    </submittedName>
</protein>
<keyword evidence="3" id="KW-1185">Reference proteome</keyword>
<sequence length="214" mass="24648">MLVFLYPFHLSVTNVAVTVQENQEKGITCPISFQTFRIFVWFFVLWYLYLYLKYCYAYYVQCKIRYGLNWSAQTQNIGHSVCLSPELPYIDSSRQFWPVIDSHVTNESANHTLATALSHTQIPHKEESILPRLSGKGWARVHGLVNLALVQRHRREFIGPRSPLTPLTLTGPPNSIARYNSVMSLALAQRQRRDFIGPRSPLTPVLLTVKKELK</sequence>
<reference evidence="2" key="1">
    <citation type="submission" date="2023-01" db="EMBL/GenBank/DDBJ databases">
        <title>Genome assembly of the deep-sea coral Lophelia pertusa.</title>
        <authorList>
            <person name="Herrera S."/>
            <person name="Cordes E."/>
        </authorList>
    </citation>
    <scope>NUCLEOTIDE SEQUENCE</scope>
    <source>
        <strain evidence="2">USNM1676648</strain>
        <tissue evidence="2">Polyp</tissue>
    </source>
</reference>
<dbReference type="OrthoDB" id="10347644at2759"/>
<keyword evidence="1" id="KW-0472">Membrane</keyword>
<evidence type="ECO:0000313" key="2">
    <source>
        <dbReference type="EMBL" id="KAJ7387081.1"/>
    </source>
</evidence>
<proteinExistence type="predicted"/>
<dbReference type="EMBL" id="MU825874">
    <property type="protein sequence ID" value="KAJ7387081.1"/>
    <property type="molecule type" value="Genomic_DNA"/>
</dbReference>